<dbReference type="InParanoid" id="A0A084QWX0"/>
<dbReference type="AlphaFoldDB" id="A0A084QWX0"/>
<dbReference type="OrthoDB" id="1872003at2759"/>
<dbReference type="Gene3D" id="3.40.50.10490">
    <property type="entry name" value="Glucose-6-phosphate isomerase like protein, domain 1"/>
    <property type="match status" value="1"/>
</dbReference>
<dbReference type="InterPro" id="IPR001347">
    <property type="entry name" value="SIS_dom"/>
</dbReference>
<dbReference type="EMBL" id="KL659863">
    <property type="protein sequence ID" value="KFA68455.1"/>
    <property type="molecule type" value="Genomic_DNA"/>
</dbReference>
<dbReference type="GO" id="GO:1901135">
    <property type="term" value="P:carbohydrate derivative metabolic process"/>
    <property type="evidence" value="ECO:0007669"/>
    <property type="project" value="InterPro"/>
</dbReference>
<evidence type="ECO:0000259" key="1">
    <source>
        <dbReference type="PROSITE" id="PS51464"/>
    </source>
</evidence>
<dbReference type="Proteomes" id="UP000028524">
    <property type="component" value="Unassembled WGS sequence"/>
</dbReference>
<accession>A0A084QWX0</accession>
<dbReference type="PANTHER" id="PTHR38418">
    <property type="entry name" value="SUGAR ISOMERASE, KPSF/GUTQ (AFU_ORTHOLOGUE AFUA_6G08860)"/>
    <property type="match status" value="1"/>
</dbReference>
<keyword evidence="3" id="KW-1185">Reference proteome</keyword>
<dbReference type="PANTHER" id="PTHR38418:SF2">
    <property type="entry name" value="SUGAR ISOMERASE, KPSF_GUTQ (AFU_ORTHOLOGUE AFUA_6G08860)"/>
    <property type="match status" value="1"/>
</dbReference>
<dbReference type="STRING" id="1283841.A0A084QWX0"/>
<organism evidence="2 3">
    <name type="scientific">Stachybotrys chlorohalonatus (strain IBT 40285)</name>
    <dbReference type="NCBI Taxonomy" id="1283841"/>
    <lineage>
        <taxon>Eukaryota</taxon>
        <taxon>Fungi</taxon>
        <taxon>Dikarya</taxon>
        <taxon>Ascomycota</taxon>
        <taxon>Pezizomycotina</taxon>
        <taxon>Sordariomycetes</taxon>
        <taxon>Hypocreomycetidae</taxon>
        <taxon>Hypocreales</taxon>
        <taxon>Stachybotryaceae</taxon>
        <taxon>Stachybotrys</taxon>
    </lineage>
</organism>
<dbReference type="Pfam" id="PF01380">
    <property type="entry name" value="SIS"/>
    <property type="match status" value="1"/>
</dbReference>
<evidence type="ECO:0000313" key="2">
    <source>
        <dbReference type="EMBL" id="KFA68455.1"/>
    </source>
</evidence>
<dbReference type="OMA" id="HTKPSEC"/>
<dbReference type="InterPro" id="IPR046348">
    <property type="entry name" value="SIS_dom_sf"/>
</dbReference>
<dbReference type="GO" id="GO:0097367">
    <property type="term" value="F:carbohydrate derivative binding"/>
    <property type="evidence" value="ECO:0007669"/>
    <property type="project" value="InterPro"/>
</dbReference>
<dbReference type="CDD" id="cd05014">
    <property type="entry name" value="SIS_Kpsf"/>
    <property type="match status" value="1"/>
</dbReference>
<sequence length="274" mass="29563">MLAPHSQSSIRVGFRSHTPTELTVNCKKSDKFHGPRSPIPSSPIRVFTLEERTNQSTLSYDDRLDGALHVLRTEAHALQVLSGLYASDRTCRDGFFRSIEAITRHKNRRGKVVFVGVGKSGWIAKKLAATFTSLGIPAVFLHPTEALHGDLGIVGEKDTIIMITFSGKTAELMLLVPHLHKTCPLIVMTSATSVDGCRLSELRPDLILLPTPIPESETESFGVSAPTTSTTMAIAVGDALAYVASKEMHACVPAVFGKNHPGGAIGQTYAKGRH</sequence>
<proteinExistence type="predicted"/>
<dbReference type="InterPro" id="IPR035474">
    <property type="entry name" value="SIS_Kpsf"/>
</dbReference>
<reference evidence="2 3" key="1">
    <citation type="journal article" date="2014" name="BMC Genomics">
        <title>Comparative genome sequencing reveals chemotype-specific gene clusters in the toxigenic black mold Stachybotrys.</title>
        <authorList>
            <person name="Semeiks J."/>
            <person name="Borek D."/>
            <person name="Otwinowski Z."/>
            <person name="Grishin N.V."/>
        </authorList>
    </citation>
    <scope>NUCLEOTIDE SEQUENCE [LARGE SCALE GENOMIC DNA]</scope>
    <source>
        <strain evidence="2 3">IBT 40285</strain>
    </source>
</reference>
<dbReference type="HOGENOM" id="CLU_040681_5_0_1"/>
<feature type="domain" description="SIS" evidence="1">
    <location>
        <begin position="101"/>
        <end position="250"/>
    </location>
</feature>
<dbReference type="PROSITE" id="PS51464">
    <property type="entry name" value="SIS"/>
    <property type="match status" value="1"/>
</dbReference>
<protein>
    <recommendedName>
        <fullName evidence="1">SIS domain-containing protein</fullName>
    </recommendedName>
</protein>
<dbReference type="SUPFAM" id="SSF53697">
    <property type="entry name" value="SIS domain"/>
    <property type="match status" value="1"/>
</dbReference>
<name>A0A084QWX0_STAC4</name>
<evidence type="ECO:0000313" key="3">
    <source>
        <dbReference type="Proteomes" id="UP000028524"/>
    </source>
</evidence>
<gene>
    <name evidence="2" type="ORF">S40285_08678</name>
</gene>